<evidence type="ECO:0000313" key="2">
    <source>
        <dbReference type="EMBL" id="KAH0467973.1"/>
    </source>
</evidence>
<sequence length="225" mass="25689">MTCGVSFSQFFCRVMSIIIGLIIFFRDHSAGRITFISKWLDIHTRDSSKSKVSGFFFVQNDWNCMKEWGKQRDLLIPLHVGAEDLLRMLNLPDVNTLHYEVHFLSKYVDEEYLFKVGLSTQAGRSHALLSEKESKSKAELSPFRVIKEFKKSVSFKIVQNQVQEARDHIYDIEVKTLELECIEAEIEGLTPSQASSDSSSDLDGDEIESELQKVFAPKDDDVGIL</sequence>
<feature type="compositionally biased region" description="Basic and acidic residues" evidence="1">
    <location>
        <begin position="216"/>
        <end position="225"/>
    </location>
</feature>
<dbReference type="AlphaFoldDB" id="A0AAV7HKJ6"/>
<accession>A0AAV7HKJ6</accession>
<evidence type="ECO:0000256" key="1">
    <source>
        <dbReference type="SAM" id="MobiDB-lite"/>
    </source>
</evidence>
<name>A0AAV7HKJ6_DENCH</name>
<feature type="region of interest" description="Disordered" evidence="1">
    <location>
        <begin position="188"/>
        <end position="225"/>
    </location>
</feature>
<keyword evidence="3" id="KW-1185">Reference proteome</keyword>
<reference evidence="2 3" key="1">
    <citation type="journal article" date="2021" name="Hortic Res">
        <title>Chromosome-scale assembly of the Dendrobium chrysotoxum genome enhances the understanding of orchid evolution.</title>
        <authorList>
            <person name="Zhang Y."/>
            <person name="Zhang G.Q."/>
            <person name="Zhang D."/>
            <person name="Liu X.D."/>
            <person name="Xu X.Y."/>
            <person name="Sun W.H."/>
            <person name="Yu X."/>
            <person name="Zhu X."/>
            <person name="Wang Z.W."/>
            <person name="Zhao X."/>
            <person name="Zhong W.Y."/>
            <person name="Chen H."/>
            <person name="Yin W.L."/>
            <person name="Huang T."/>
            <person name="Niu S.C."/>
            <person name="Liu Z.J."/>
        </authorList>
    </citation>
    <scope>NUCLEOTIDE SEQUENCE [LARGE SCALE GENOMIC DNA]</scope>
    <source>
        <strain evidence="2">Lindl</strain>
    </source>
</reference>
<dbReference type="Proteomes" id="UP000775213">
    <property type="component" value="Unassembled WGS sequence"/>
</dbReference>
<feature type="compositionally biased region" description="Acidic residues" evidence="1">
    <location>
        <begin position="200"/>
        <end position="209"/>
    </location>
</feature>
<comment type="caution">
    <text evidence="2">The sequence shown here is derived from an EMBL/GenBank/DDBJ whole genome shotgun (WGS) entry which is preliminary data.</text>
</comment>
<gene>
    <name evidence="2" type="ORF">IEQ34_003006</name>
</gene>
<protein>
    <submittedName>
        <fullName evidence="2">Uncharacterized protein</fullName>
    </submittedName>
</protein>
<dbReference type="EMBL" id="JAGFBR010000004">
    <property type="protein sequence ID" value="KAH0467973.1"/>
    <property type="molecule type" value="Genomic_DNA"/>
</dbReference>
<evidence type="ECO:0000313" key="3">
    <source>
        <dbReference type="Proteomes" id="UP000775213"/>
    </source>
</evidence>
<organism evidence="2 3">
    <name type="scientific">Dendrobium chrysotoxum</name>
    <name type="common">Orchid</name>
    <dbReference type="NCBI Taxonomy" id="161865"/>
    <lineage>
        <taxon>Eukaryota</taxon>
        <taxon>Viridiplantae</taxon>
        <taxon>Streptophyta</taxon>
        <taxon>Embryophyta</taxon>
        <taxon>Tracheophyta</taxon>
        <taxon>Spermatophyta</taxon>
        <taxon>Magnoliopsida</taxon>
        <taxon>Liliopsida</taxon>
        <taxon>Asparagales</taxon>
        <taxon>Orchidaceae</taxon>
        <taxon>Epidendroideae</taxon>
        <taxon>Malaxideae</taxon>
        <taxon>Dendrobiinae</taxon>
        <taxon>Dendrobium</taxon>
    </lineage>
</organism>
<proteinExistence type="predicted"/>